<evidence type="ECO:0000313" key="2">
    <source>
        <dbReference type="EnsemblMetazoa" id="ASIC021683-PA"/>
    </source>
</evidence>
<dbReference type="Proteomes" id="UP000030765">
    <property type="component" value="Unassembled WGS sequence"/>
</dbReference>
<accession>A0A084WT27</accession>
<dbReference type="EMBL" id="ATLV01026812">
    <property type="status" value="NOT_ANNOTATED_CDS"/>
    <property type="molecule type" value="Genomic_DNA"/>
</dbReference>
<sequence>MYQCNAQQTTGFPMGQQDAAVDKIANWGHYRWEDNTAGVGKHLRLPDHPRVLREQQIVVLRIIGHNRGKGYKRKCLIIYRLALYMSIFPVNSGPTRLLI</sequence>
<dbReference type="VEuPathDB" id="VectorBase:ASIC021683"/>
<gene>
    <name evidence="1" type="ORF">ZHAS_00021683</name>
</gene>
<evidence type="ECO:0000313" key="3">
    <source>
        <dbReference type="Proteomes" id="UP000030765"/>
    </source>
</evidence>
<reference evidence="2" key="2">
    <citation type="submission" date="2020-05" db="UniProtKB">
        <authorList>
            <consortium name="EnsemblMetazoa"/>
        </authorList>
    </citation>
    <scope>IDENTIFICATION</scope>
</reference>
<organism evidence="1">
    <name type="scientific">Anopheles sinensis</name>
    <name type="common">Mosquito</name>
    <dbReference type="NCBI Taxonomy" id="74873"/>
    <lineage>
        <taxon>Eukaryota</taxon>
        <taxon>Metazoa</taxon>
        <taxon>Ecdysozoa</taxon>
        <taxon>Arthropoda</taxon>
        <taxon>Hexapoda</taxon>
        <taxon>Insecta</taxon>
        <taxon>Pterygota</taxon>
        <taxon>Neoptera</taxon>
        <taxon>Endopterygota</taxon>
        <taxon>Diptera</taxon>
        <taxon>Nematocera</taxon>
        <taxon>Culicoidea</taxon>
        <taxon>Culicidae</taxon>
        <taxon>Anophelinae</taxon>
        <taxon>Anopheles</taxon>
    </lineage>
</organism>
<dbReference type="AlphaFoldDB" id="A0A084WT27"/>
<dbReference type="EMBL" id="KE525419">
    <property type="protein sequence ID" value="KFB53371.1"/>
    <property type="molecule type" value="Genomic_DNA"/>
</dbReference>
<name>A0A084WT27_ANOSI</name>
<proteinExistence type="predicted"/>
<protein>
    <submittedName>
        <fullName evidence="1 2">Uncharacterized protein</fullName>
    </submittedName>
</protein>
<evidence type="ECO:0000313" key="1">
    <source>
        <dbReference type="EMBL" id="KFB53371.1"/>
    </source>
</evidence>
<keyword evidence="3" id="KW-1185">Reference proteome</keyword>
<dbReference type="EnsemblMetazoa" id="ASIC021683-RA">
    <property type="protein sequence ID" value="ASIC021683-PA"/>
    <property type="gene ID" value="ASIC021683"/>
</dbReference>
<reference evidence="1 3" key="1">
    <citation type="journal article" date="2014" name="BMC Genomics">
        <title>Genome sequence of Anopheles sinensis provides insight into genetics basis of mosquito competence for malaria parasites.</title>
        <authorList>
            <person name="Zhou D."/>
            <person name="Zhang D."/>
            <person name="Ding G."/>
            <person name="Shi L."/>
            <person name="Hou Q."/>
            <person name="Ye Y."/>
            <person name="Xu Y."/>
            <person name="Zhou H."/>
            <person name="Xiong C."/>
            <person name="Li S."/>
            <person name="Yu J."/>
            <person name="Hong S."/>
            <person name="Yu X."/>
            <person name="Zou P."/>
            <person name="Chen C."/>
            <person name="Chang X."/>
            <person name="Wang W."/>
            <person name="Lv Y."/>
            <person name="Sun Y."/>
            <person name="Ma L."/>
            <person name="Shen B."/>
            <person name="Zhu C."/>
        </authorList>
    </citation>
    <scope>NUCLEOTIDE SEQUENCE [LARGE SCALE GENOMIC DNA]</scope>
</reference>